<keyword evidence="2" id="KW-0479">Metal-binding</keyword>
<dbReference type="Gene3D" id="4.10.240.10">
    <property type="entry name" value="Zn(2)-C6 fungal-type DNA-binding domain"/>
    <property type="match status" value="1"/>
</dbReference>
<gene>
    <name evidence="9" type="ORF">BO70DRAFT_392808</name>
</gene>
<dbReference type="GO" id="GO:0008270">
    <property type="term" value="F:zinc ion binding"/>
    <property type="evidence" value="ECO:0007669"/>
    <property type="project" value="InterPro"/>
</dbReference>
<dbReference type="SMART" id="SM00066">
    <property type="entry name" value="GAL4"/>
    <property type="match status" value="1"/>
</dbReference>
<dbReference type="GO" id="GO:0000981">
    <property type="term" value="F:DNA-binding transcription factor activity, RNA polymerase II-specific"/>
    <property type="evidence" value="ECO:0007669"/>
    <property type="project" value="InterPro"/>
</dbReference>
<dbReference type="InterPro" id="IPR001138">
    <property type="entry name" value="Zn2Cys6_DnaBD"/>
</dbReference>
<keyword evidence="4" id="KW-0238">DNA-binding</keyword>
<evidence type="ECO:0000256" key="4">
    <source>
        <dbReference type="ARBA" id="ARBA00023125"/>
    </source>
</evidence>
<dbReference type="AlphaFoldDB" id="A0A317WXP4"/>
<dbReference type="VEuPathDB" id="FungiDB:BO70DRAFT_392808"/>
<evidence type="ECO:0000256" key="7">
    <source>
        <dbReference type="SAM" id="MobiDB-lite"/>
    </source>
</evidence>
<keyword evidence="3" id="KW-0805">Transcription regulation</keyword>
<dbReference type="STRING" id="1448321.A0A317WXP4"/>
<dbReference type="GO" id="GO:0009893">
    <property type="term" value="P:positive regulation of metabolic process"/>
    <property type="evidence" value="ECO:0007669"/>
    <property type="project" value="UniProtKB-ARBA"/>
</dbReference>
<name>A0A317WXP4_9EURO</name>
<keyword evidence="6" id="KW-0539">Nucleus</keyword>
<feature type="compositionally biased region" description="Polar residues" evidence="7">
    <location>
        <begin position="67"/>
        <end position="76"/>
    </location>
</feature>
<dbReference type="PROSITE" id="PS50048">
    <property type="entry name" value="ZN2_CY6_FUNGAL_2"/>
    <property type="match status" value="1"/>
</dbReference>
<dbReference type="Pfam" id="PF00172">
    <property type="entry name" value="Zn_clus"/>
    <property type="match status" value="1"/>
</dbReference>
<evidence type="ECO:0000256" key="2">
    <source>
        <dbReference type="ARBA" id="ARBA00022723"/>
    </source>
</evidence>
<feature type="compositionally biased region" description="Low complexity" evidence="7">
    <location>
        <begin position="102"/>
        <end position="119"/>
    </location>
</feature>
<dbReference type="InterPro" id="IPR050613">
    <property type="entry name" value="Sec_Metabolite_Reg"/>
</dbReference>
<keyword evidence="10" id="KW-1185">Reference proteome</keyword>
<evidence type="ECO:0000256" key="5">
    <source>
        <dbReference type="ARBA" id="ARBA00023163"/>
    </source>
</evidence>
<dbReference type="CDD" id="cd12148">
    <property type="entry name" value="fungal_TF_MHR"/>
    <property type="match status" value="1"/>
</dbReference>
<protein>
    <recommendedName>
        <fullName evidence="8">Zn(2)-C6 fungal-type domain-containing protein</fullName>
    </recommendedName>
</protein>
<dbReference type="PROSITE" id="PS00463">
    <property type="entry name" value="ZN2_CY6_FUNGAL_1"/>
    <property type="match status" value="1"/>
</dbReference>
<dbReference type="Proteomes" id="UP000247233">
    <property type="component" value="Unassembled WGS sequence"/>
</dbReference>
<dbReference type="Pfam" id="PF04082">
    <property type="entry name" value="Fungal_trans"/>
    <property type="match status" value="1"/>
</dbReference>
<comment type="caution">
    <text evidence="9">The sequence shown here is derived from an EMBL/GenBank/DDBJ whole genome shotgun (WGS) entry which is preliminary data.</text>
</comment>
<accession>A0A317WXP4</accession>
<dbReference type="RefSeq" id="XP_025403607.1">
    <property type="nucleotide sequence ID" value="XM_025546312.1"/>
</dbReference>
<feature type="domain" description="Zn(2)-C6 fungal-type" evidence="8">
    <location>
        <begin position="12"/>
        <end position="44"/>
    </location>
</feature>
<evidence type="ECO:0000259" key="8">
    <source>
        <dbReference type="PROSITE" id="PS50048"/>
    </source>
</evidence>
<dbReference type="GO" id="GO:0003677">
    <property type="term" value="F:DNA binding"/>
    <property type="evidence" value="ECO:0007669"/>
    <property type="project" value="UniProtKB-KW"/>
</dbReference>
<evidence type="ECO:0000256" key="6">
    <source>
        <dbReference type="ARBA" id="ARBA00023242"/>
    </source>
</evidence>
<proteinExistence type="predicted"/>
<dbReference type="GeneID" id="37068549"/>
<dbReference type="OrthoDB" id="4898680at2759"/>
<sequence>MATHRRNGQLSSCEPCRKGKLRCDHKTPICGRCARRNQAVLCIYHPAPMTKSRPPPSSNSLSLPNSTLKSHSQTHAQRAPNDLSRKRSRKRQSLGPNPPSVSEPSKSPSHEPAATATATATAIATATAAVAASVADPFPDPYLADWTNGSGTDPSPPAWLGLPPGHGHHPPHQGVYPGYDPGLTSVPFEEEGTVLPTLENALPIDPGQIDLGAQLLLLLDDLPLYQAICEARYDSLCDPWVFGAQFIQELVGSIQQVYHRSLQDQRKDKHLCLTELSQEIFNNSRTPIVLHPDMTFAEYVAVIASRWEGIGLLFALTGVSSHHIRGDHPLFQPRNGKPALEKLPLQSLMAATAGTCIQICENLGVMSETLVWLLFQQTLLASIVWGVAGKIDSSSTADRRAYYRAWKTLGEASTLALALGLHQPDPEDRSAPFFLIELRRRTMTAGYIIDKELAMILGRPPRISRRHCDLQLPLDLSYAEMTADRQTRDLACSKLDAHGWNTEGLLSKGIRPRVGQLIAMLRENVLEVTLSRQMDTLPHQIEELCRKSRQMRESLPAFLQMKPFENNTHATEPVHLSPHQITVQLIHIDFLYNDFLLHHILTKRTGIASDQLINIAYEILSTILDRIADVAKPNRTFHAIVHVEYPLCHYALPCAGVLALELLRHSQLAIDPALSSTFPRTDIIQKLSILVFFLETYVPPGEPSYKISQQARKAIHHTLNQVLGPHAHGHLHGHPQPTMSAGGGSGLDGSHGPIMDDADADADADADTDMLLPLENGADFMAWLETLDWGMDPWLNLT</sequence>
<dbReference type="GO" id="GO:0006351">
    <property type="term" value="P:DNA-templated transcription"/>
    <property type="evidence" value="ECO:0007669"/>
    <property type="project" value="InterPro"/>
</dbReference>
<dbReference type="SUPFAM" id="SSF57701">
    <property type="entry name" value="Zn2/Cys6 DNA-binding domain"/>
    <property type="match status" value="1"/>
</dbReference>
<reference evidence="9 10" key="1">
    <citation type="submission" date="2016-12" db="EMBL/GenBank/DDBJ databases">
        <title>The genomes of Aspergillus section Nigri reveals drivers in fungal speciation.</title>
        <authorList>
            <consortium name="DOE Joint Genome Institute"/>
            <person name="Vesth T.C."/>
            <person name="Nybo J."/>
            <person name="Theobald S."/>
            <person name="Brandl J."/>
            <person name="Frisvad J.C."/>
            <person name="Nielsen K.F."/>
            <person name="Lyhne E.K."/>
            <person name="Kogle M.E."/>
            <person name="Kuo A."/>
            <person name="Riley R."/>
            <person name="Clum A."/>
            <person name="Nolan M."/>
            <person name="Lipzen A."/>
            <person name="Salamov A."/>
            <person name="Henrissat B."/>
            <person name="Wiebenga A."/>
            <person name="De Vries R.P."/>
            <person name="Grigoriev I.V."/>
            <person name="Mortensen U.H."/>
            <person name="Andersen M.R."/>
            <person name="Baker S.E."/>
        </authorList>
    </citation>
    <scope>NUCLEOTIDE SEQUENCE [LARGE SCALE GENOMIC DNA]</scope>
    <source>
        <strain evidence="9 10">CBS 117.55</strain>
    </source>
</reference>
<evidence type="ECO:0000313" key="9">
    <source>
        <dbReference type="EMBL" id="PWY91164.1"/>
    </source>
</evidence>
<comment type="subcellular location">
    <subcellularLocation>
        <location evidence="1">Nucleus</location>
    </subcellularLocation>
</comment>
<dbReference type="CDD" id="cd00067">
    <property type="entry name" value="GAL4"/>
    <property type="match status" value="1"/>
</dbReference>
<dbReference type="InterPro" id="IPR007219">
    <property type="entry name" value="XnlR_reg_dom"/>
</dbReference>
<organism evidence="9 10">
    <name type="scientific">Aspergillus heteromorphus CBS 117.55</name>
    <dbReference type="NCBI Taxonomy" id="1448321"/>
    <lineage>
        <taxon>Eukaryota</taxon>
        <taxon>Fungi</taxon>
        <taxon>Dikarya</taxon>
        <taxon>Ascomycota</taxon>
        <taxon>Pezizomycotina</taxon>
        <taxon>Eurotiomycetes</taxon>
        <taxon>Eurotiomycetidae</taxon>
        <taxon>Eurotiales</taxon>
        <taxon>Aspergillaceae</taxon>
        <taxon>Aspergillus</taxon>
        <taxon>Aspergillus subgen. Circumdati</taxon>
    </lineage>
</organism>
<feature type="region of interest" description="Disordered" evidence="7">
    <location>
        <begin position="48"/>
        <end position="119"/>
    </location>
</feature>
<feature type="region of interest" description="Disordered" evidence="7">
    <location>
        <begin position="726"/>
        <end position="761"/>
    </location>
</feature>
<dbReference type="GO" id="GO:0005634">
    <property type="term" value="C:nucleus"/>
    <property type="evidence" value="ECO:0007669"/>
    <property type="project" value="UniProtKB-SubCell"/>
</dbReference>
<dbReference type="EMBL" id="MSFL01000002">
    <property type="protein sequence ID" value="PWY91164.1"/>
    <property type="molecule type" value="Genomic_DNA"/>
</dbReference>
<dbReference type="SMART" id="SM00906">
    <property type="entry name" value="Fungal_trans"/>
    <property type="match status" value="1"/>
</dbReference>
<evidence type="ECO:0000256" key="3">
    <source>
        <dbReference type="ARBA" id="ARBA00023015"/>
    </source>
</evidence>
<evidence type="ECO:0000256" key="1">
    <source>
        <dbReference type="ARBA" id="ARBA00004123"/>
    </source>
</evidence>
<dbReference type="PANTHER" id="PTHR31001">
    <property type="entry name" value="UNCHARACTERIZED TRANSCRIPTIONAL REGULATORY PROTEIN"/>
    <property type="match status" value="1"/>
</dbReference>
<dbReference type="InterPro" id="IPR036864">
    <property type="entry name" value="Zn2-C6_fun-type_DNA-bd_sf"/>
</dbReference>
<evidence type="ECO:0000313" key="10">
    <source>
        <dbReference type="Proteomes" id="UP000247233"/>
    </source>
</evidence>
<dbReference type="PANTHER" id="PTHR31001:SF53">
    <property type="entry name" value="ZN(II)2CYS6 TRANSCRIPTION FACTOR (EUROFUNG)"/>
    <property type="match status" value="1"/>
</dbReference>
<keyword evidence="5" id="KW-0804">Transcription</keyword>
<feature type="region of interest" description="Disordered" evidence="7">
    <location>
        <begin position="145"/>
        <end position="183"/>
    </location>
</feature>